<dbReference type="Proteomes" id="UP001620295">
    <property type="component" value="Unassembled WGS sequence"/>
</dbReference>
<dbReference type="RefSeq" id="WP_404749607.1">
    <property type="nucleotide sequence ID" value="NZ_JBJDQH010000401.1"/>
</dbReference>
<comment type="caution">
    <text evidence="2">The sequence shown here is derived from an EMBL/GenBank/DDBJ whole genome shotgun (WGS) entry which is preliminary data.</text>
</comment>
<dbReference type="Pfam" id="PF19054">
    <property type="entry name" value="DUF5753"/>
    <property type="match status" value="1"/>
</dbReference>
<sequence length="284" mass="31881">MPPRDTPTARQVRLGTELRRMRERAGRTARETAGLLGVDQARVSNIEAGRIGVSGERIRRLATFYACADTALVDALCAIAEERRGQFWWDEYRGILAPGFLDVAEMEHHAVYLRSMQAMVIPGLLQTEDYARVLFQGGAPPLPADEIDTRVEHRMKRQVVLEREEPVRLTATIHEAALRMRFGGRKVARKQLERLMEVSGSPSITLRVVPFTNEQFVETTHPILYAGAAVPHLDTVQVDSVVGGRFLDAEAELQRFRELLDKAEGAALGTEESRQLIHHIAREL</sequence>
<dbReference type="PROSITE" id="PS50943">
    <property type="entry name" value="HTH_CROC1"/>
    <property type="match status" value="1"/>
</dbReference>
<name>A0ABW8M6V6_9ACTN</name>
<dbReference type="Pfam" id="PF13560">
    <property type="entry name" value="HTH_31"/>
    <property type="match status" value="1"/>
</dbReference>
<protein>
    <submittedName>
        <fullName evidence="2">Helix-turn-helix domain-containing protein</fullName>
    </submittedName>
</protein>
<dbReference type="InterPro" id="IPR001387">
    <property type="entry name" value="Cro/C1-type_HTH"/>
</dbReference>
<proteinExistence type="predicted"/>
<dbReference type="InterPro" id="IPR010982">
    <property type="entry name" value="Lambda_DNA-bd_dom_sf"/>
</dbReference>
<dbReference type="SUPFAM" id="SSF47413">
    <property type="entry name" value="lambda repressor-like DNA-binding domains"/>
    <property type="match status" value="1"/>
</dbReference>
<organism evidence="2 3">
    <name type="scientific">Streptomyces milbemycinicus</name>
    <dbReference type="NCBI Taxonomy" id="476552"/>
    <lineage>
        <taxon>Bacteria</taxon>
        <taxon>Bacillati</taxon>
        <taxon>Actinomycetota</taxon>
        <taxon>Actinomycetes</taxon>
        <taxon>Kitasatosporales</taxon>
        <taxon>Streptomycetaceae</taxon>
        <taxon>Streptomyces</taxon>
    </lineage>
</organism>
<dbReference type="SMART" id="SM00530">
    <property type="entry name" value="HTH_XRE"/>
    <property type="match status" value="1"/>
</dbReference>
<dbReference type="Gene3D" id="1.10.260.40">
    <property type="entry name" value="lambda repressor-like DNA-binding domains"/>
    <property type="match status" value="1"/>
</dbReference>
<feature type="domain" description="HTH cro/C1-type" evidence="1">
    <location>
        <begin position="18"/>
        <end position="72"/>
    </location>
</feature>
<gene>
    <name evidence="2" type="ORF">ACI2L5_55130</name>
</gene>
<reference evidence="2 3" key="1">
    <citation type="submission" date="2024-11" db="EMBL/GenBank/DDBJ databases">
        <title>The Natural Products Discovery Center: Release of the First 8490 Sequenced Strains for Exploring Actinobacteria Biosynthetic Diversity.</title>
        <authorList>
            <person name="Kalkreuter E."/>
            <person name="Kautsar S.A."/>
            <person name="Yang D."/>
            <person name="Bader C.D."/>
            <person name="Teijaro C.N."/>
            <person name="Fluegel L."/>
            <person name="Davis C.M."/>
            <person name="Simpson J.R."/>
            <person name="Lauterbach L."/>
            <person name="Steele A.D."/>
            <person name="Gui C."/>
            <person name="Meng S."/>
            <person name="Li G."/>
            <person name="Viehrig K."/>
            <person name="Ye F."/>
            <person name="Su P."/>
            <person name="Kiefer A.F."/>
            <person name="Nichols A."/>
            <person name="Cepeda A.J."/>
            <person name="Yan W."/>
            <person name="Fan B."/>
            <person name="Jiang Y."/>
            <person name="Adhikari A."/>
            <person name="Zheng C.-J."/>
            <person name="Schuster L."/>
            <person name="Cowan T.M."/>
            <person name="Smanski M.J."/>
            <person name="Chevrette M.G."/>
            <person name="De Carvalho L.P.S."/>
            <person name="Shen B."/>
        </authorList>
    </citation>
    <scope>NUCLEOTIDE SEQUENCE [LARGE SCALE GENOMIC DNA]</scope>
    <source>
        <strain evidence="2 3">NPDC020863</strain>
    </source>
</reference>
<dbReference type="InterPro" id="IPR043917">
    <property type="entry name" value="DUF5753"/>
</dbReference>
<dbReference type="EMBL" id="JBJDQH010000401">
    <property type="protein sequence ID" value="MFK4273907.1"/>
    <property type="molecule type" value="Genomic_DNA"/>
</dbReference>
<evidence type="ECO:0000313" key="2">
    <source>
        <dbReference type="EMBL" id="MFK4273907.1"/>
    </source>
</evidence>
<keyword evidence="3" id="KW-1185">Reference proteome</keyword>
<dbReference type="CDD" id="cd00093">
    <property type="entry name" value="HTH_XRE"/>
    <property type="match status" value="1"/>
</dbReference>
<evidence type="ECO:0000313" key="3">
    <source>
        <dbReference type="Proteomes" id="UP001620295"/>
    </source>
</evidence>
<evidence type="ECO:0000259" key="1">
    <source>
        <dbReference type="PROSITE" id="PS50943"/>
    </source>
</evidence>
<accession>A0ABW8M6V6</accession>